<organism evidence="2 3">
    <name type="scientific">Senna tora</name>
    <dbReference type="NCBI Taxonomy" id="362788"/>
    <lineage>
        <taxon>Eukaryota</taxon>
        <taxon>Viridiplantae</taxon>
        <taxon>Streptophyta</taxon>
        <taxon>Embryophyta</taxon>
        <taxon>Tracheophyta</taxon>
        <taxon>Spermatophyta</taxon>
        <taxon>Magnoliopsida</taxon>
        <taxon>eudicotyledons</taxon>
        <taxon>Gunneridae</taxon>
        <taxon>Pentapetalae</taxon>
        <taxon>rosids</taxon>
        <taxon>fabids</taxon>
        <taxon>Fabales</taxon>
        <taxon>Fabaceae</taxon>
        <taxon>Caesalpinioideae</taxon>
        <taxon>Cassia clade</taxon>
        <taxon>Senna</taxon>
    </lineage>
</organism>
<feature type="region of interest" description="Disordered" evidence="1">
    <location>
        <begin position="1"/>
        <end position="20"/>
    </location>
</feature>
<keyword evidence="3" id="KW-1185">Reference proteome</keyword>
<dbReference type="AlphaFoldDB" id="A0A834WF94"/>
<gene>
    <name evidence="2" type="ORF">G2W53_024218</name>
</gene>
<evidence type="ECO:0000313" key="3">
    <source>
        <dbReference type="Proteomes" id="UP000634136"/>
    </source>
</evidence>
<dbReference type="Proteomes" id="UP000634136">
    <property type="component" value="Unassembled WGS sequence"/>
</dbReference>
<name>A0A834WF94_9FABA</name>
<evidence type="ECO:0000256" key="1">
    <source>
        <dbReference type="SAM" id="MobiDB-lite"/>
    </source>
</evidence>
<comment type="caution">
    <text evidence="2">The sequence shown here is derived from an EMBL/GenBank/DDBJ whole genome shotgun (WGS) entry which is preliminary data.</text>
</comment>
<protein>
    <submittedName>
        <fullName evidence="2">Uncharacterized protein</fullName>
    </submittedName>
</protein>
<dbReference type="EMBL" id="JAAIUW010000008">
    <property type="protein sequence ID" value="KAF7818763.1"/>
    <property type="molecule type" value="Genomic_DNA"/>
</dbReference>
<sequence length="20" mass="2280">MAAMWIMTLSSEARSGPQRR</sequence>
<evidence type="ECO:0000313" key="2">
    <source>
        <dbReference type="EMBL" id="KAF7818763.1"/>
    </source>
</evidence>
<accession>A0A834WF94</accession>
<proteinExistence type="predicted"/>
<reference evidence="2" key="1">
    <citation type="submission" date="2020-09" db="EMBL/GenBank/DDBJ databases">
        <title>Genome-Enabled Discovery of Anthraquinone Biosynthesis in Senna tora.</title>
        <authorList>
            <person name="Kang S.-H."/>
            <person name="Pandey R.P."/>
            <person name="Lee C.-M."/>
            <person name="Sim J.-S."/>
            <person name="Jeong J.-T."/>
            <person name="Choi B.-S."/>
            <person name="Jung M."/>
            <person name="Ginzburg D."/>
            <person name="Zhao K."/>
            <person name="Won S.Y."/>
            <person name="Oh T.-J."/>
            <person name="Yu Y."/>
            <person name="Kim N.-H."/>
            <person name="Lee O.R."/>
            <person name="Lee T.-H."/>
            <person name="Bashyal P."/>
            <person name="Kim T.-S."/>
            <person name="Lee W.-H."/>
            <person name="Kawkins C."/>
            <person name="Kim C.-K."/>
            <person name="Kim J.S."/>
            <person name="Ahn B.O."/>
            <person name="Rhee S.Y."/>
            <person name="Sohng J.K."/>
        </authorList>
    </citation>
    <scope>NUCLEOTIDE SEQUENCE</scope>
    <source>
        <tissue evidence="2">Leaf</tissue>
    </source>
</reference>